<feature type="domain" description="ATP-grasp" evidence="5">
    <location>
        <begin position="328"/>
        <end position="561"/>
    </location>
</feature>
<dbReference type="InterPro" id="IPR052032">
    <property type="entry name" value="ATP-dep_AA_Ligase"/>
</dbReference>
<comment type="caution">
    <text evidence="6">The sequence shown here is derived from an EMBL/GenBank/DDBJ whole genome shotgun (WGS) entry which is preliminary data.</text>
</comment>
<evidence type="ECO:0000259" key="5">
    <source>
        <dbReference type="PROSITE" id="PS50975"/>
    </source>
</evidence>
<keyword evidence="3 4" id="KW-0067">ATP-binding</keyword>
<evidence type="ECO:0000256" key="1">
    <source>
        <dbReference type="ARBA" id="ARBA00022598"/>
    </source>
</evidence>
<evidence type="ECO:0000313" key="6">
    <source>
        <dbReference type="EMBL" id="KAF4628897.1"/>
    </source>
</evidence>
<organism evidence="6 7">
    <name type="scientific">Cudoniella acicularis</name>
    <dbReference type="NCBI Taxonomy" id="354080"/>
    <lineage>
        <taxon>Eukaryota</taxon>
        <taxon>Fungi</taxon>
        <taxon>Dikarya</taxon>
        <taxon>Ascomycota</taxon>
        <taxon>Pezizomycotina</taxon>
        <taxon>Leotiomycetes</taxon>
        <taxon>Helotiales</taxon>
        <taxon>Tricladiaceae</taxon>
        <taxon>Cudoniella</taxon>
    </lineage>
</organism>
<dbReference type="Gene3D" id="3.30.470.20">
    <property type="entry name" value="ATP-grasp fold, B domain"/>
    <property type="match status" value="1"/>
</dbReference>
<keyword evidence="1" id="KW-0436">Ligase</keyword>
<name>A0A8H4RIQ2_9HELO</name>
<dbReference type="Pfam" id="PF18130">
    <property type="entry name" value="ATPgrasp_N"/>
    <property type="match status" value="1"/>
</dbReference>
<evidence type="ECO:0000256" key="3">
    <source>
        <dbReference type="ARBA" id="ARBA00022840"/>
    </source>
</evidence>
<dbReference type="GO" id="GO:0046872">
    <property type="term" value="F:metal ion binding"/>
    <property type="evidence" value="ECO:0007669"/>
    <property type="project" value="InterPro"/>
</dbReference>
<evidence type="ECO:0000256" key="4">
    <source>
        <dbReference type="PROSITE-ProRule" id="PRU00409"/>
    </source>
</evidence>
<proteinExistence type="predicted"/>
<keyword evidence="7" id="KW-1185">Reference proteome</keyword>
<dbReference type="InterPro" id="IPR011761">
    <property type="entry name" value="ATP-grasp"/>
</dbReference>
<dbReference type="PROSITE" id="PS50975">
    <property type="entry name" value="ATP_GRASP"/>
    <property type="match status" value="1"/>
</dbReference>
<dbReference type="GO" id="GO:0016874">
    <property type="term" value="F:ligase activity"/>
    <property type="evidence" value="ECO:0007669"/>
    <property type="project" value="UniProtKB-KW"/>
</dbReference>
<dbReference type="InterPro" id="IPR041472">
    <property type="entry name" value="BL00235/CARNS1_N"/>
</dbReference>
<evidence type="ECO:0000313" key="7">
    <source>
        <dbReference type="Proteomes" id="UP000566819"/>
    </source>
</evidence>
<dbReference type="SUPFAM" id="SSF56059">
    <property type="entry name" value="Glutathione synthetase ATP-binding domain-like"/>
    <property type="match status" value="1"/>
</dbReference>
<dbReference type="Gene3D" id="3.40.50.20">
    <property type="match status" value="1"/>
</dbReference>
<dbReference type="OrthoDB" id="434648at2759"/>
<dbReference type="AlphaFoldDB" id="A0A8H4RIQ2"/>
<dbReference type="Proteomes" id="UP000566819">
    <property type="component" value="Unassembled WGS sequence"/>
</dbReference>
<accession>A0A8H4RIQ2</accession>
<protein>
    <recommendedName>
        <fullName evidence="5">ATP-grasp domain-containing protein</fullName>
    </recommendedName>
</protein>
<dbReference type="PANTHER" id="PTHR43585">
    <property type="entry name" value="FUMIPYRROLE BIOSYNTHESIS PROTEIN C"/>
    <property type="match status" value="1"/>
</dbReference>
<dbReference type="PANTHER" id="PTHR43585:SF2">
    <property type="entry name" value="ATP-GRASP ENZYME FSQD"/>
    <property type="match status" value="1"/>
</dbReference>
<reference evidence="6 7" key="1">
    <citation type="submission" date="2020-03" db="EMBL/GenBank/DDBJ databases">
        <title>Draft Genome Sequence of Cudoniella acicularis.</title>
        <authorList>
            <person name="Buettner E."/>
            <person name="Kellner H."/>
        </authorList>
    </citation>
    <scope>NUCLEOTIDE SEQUENCE [LARGE SCALE GENOMIC DNA]</scope>
    <source>
        <strain evidence="6 7">DSM 108380</strain>
    </source>
</reference>
<dbReference type="EMBL" id="JAAMPI010000747">
    <property type="protein sequence ID" value="KAF4628897.1"/>
    <property type="molecule type" value="Genomic_DNA"/>
</dbReference>
<gene>
    <name evidence="6" type="ORF">G7Y89_g9250</name>
</gene>
<evidence type="ECO:0000256" key="2">
    <source>
        <dbReference type="ARBA" id="ARBA00022741"/>
    </source>
</evidence>
<keyword evidence="2 4" id="KW-0547">Nucleotide-binding</keyword>
<dbReference type="GO" id="GO:0005524">
    <property type="term" value="F:ATP binding"/>
    <property type="evidence" value="ECO:0007669"/>
    <property type="project" value="UniProtKB-UniRule"/>
</dbReference>
<sequence>MGEPPRQVLYVHVLKKDPISVLTSVVSVECEWSYQKSAGKHGIRNLYIVPKLTIQNNDGQVYAPGHAVSLSNELHSLMTWALDLSKAPAIASFLERLLRRDDESNLPSLAAAFLTPARSGYVMHSKFMEYRLTGCELVSSTESFLSPLSEVKCFPGQVNDIQDVANALEAAIGAINFPISAVGRGISQLEHELEQRLAFSWLVSERVREQRVCIVTPQVNITTTKPRWETAAALGIKVVVLSSGSWWAEGCGSSEQLRESFISVDLTPDGELPQRIVQAVESCPHQINGIFTLTDDYLVGVAKAAEKLGLSTPEPTPFSIATNKYLTRKLLEPNSSAYFTVESLDDLETRLKSDSPVNFPVISKPPFGKASENVFKSDSVVELREAVVKTLASQKKSQRILVEPYADGPEVDANLVLRDGRLLYSEIVDDFPSPAELVGKSTGALFTETQTAVPSKLPKNEQDAVIQFMVATVQKMGFHTGIFHCEARVQNSSMEYALAPGMSGRMISIPDLQPATVLPTNAKPSVFLHEVNARIPGAMSSASTLISQGVDFFALQMLCAVADWPRYEALASPFLDDTLCNHVLLANAYVDVSPQLVKEMFPDLPMDQFDMEMIDSVHDPMPELLRRHADIARFVLRSNALVRSGHIYGGSKDTWIWALCAVICSPLSREHALQVAEAFVDVYKSLVKERDNRTQRR</sequence>